<reference evidence="4 5" key="1">
    <citation type="submission" date="2011-02" db="EMBL/GenBank/DDBJ databases">
        <title>The Genome Sequence of Sphaeroforma arctica JP610.</title>
        <authorList>
            <consortium name="The Broad Institute Genome Sequencing Platform"/>
            <person name="Russ C."/>
            <person name="Cuomo C."/>
            <person name="Young S.K."/>
            <person name="Zeng Q."/>
            <person name="Gargeya S."/>
            <person name="Alvarado L."/>
            <person name="Berlin A."/>
            <person name="Chapman S.B."/>
            <person name="Chen Z."/>
            <person name="Freedman E."/>
            <person name="Gellesch M."/>
            <person name="Goldberg J."/>
            <person name="Griggs A."/>
            <person name="Gujja S."/>
            <person name="Heilman E."/>
            <person name="Heiman D."/>
            <person name="Howarth C."/>
            <person name="Mehta T."/>
            <person name="Neiman D."/>
            <person name="Pearson M."/>
            <person name="Roberts A."/>
            <person name="Saif S."/>
            <person name="Shea T."/>
            <person name="Shenoy N."/>
            <person name="Sisk P."/>
            <person name="Stolte C."/>
            <person name="Sykes S."/>
            <person name="White J."/>
            <person name="Yandava C."/>
            <person name="Burger G."/>
            <person name="Gray M.W."/>
            <person name="Holland P.W.H."/>
            <person name="King N."/>
            <person name="Lang F.B.F."/>
            <person name="Roger A.J."/>
            <person name="Ruiz-Trillo I."/>
            <person name="Haas B."/>
            <person name="Nusbaum C."/>
            <person name="Birren B."/>
        </authorList>
    </citation>
    <scope>NUCLEOTIDE SEQUENCE [LARGE SCALE GENOMIC DNA]</scope>
    <source>
        <strain evidence="4 5">JP610</strain>
    </source>
</reference>
<keyword evidence="2" id="KW-0812">Transmembrane</keyword>
<organism evidence="4 5">
    <name type="scientific">Sphaeroforma arctica JP610</name>
    <dbReference type="NCBI Taxonomy" id="667725"/>
    <lineage>
        <taxon>Eukaryota</taxon>
        <taxon>Ichthyosporea</taxon>
        <taxon>Ichthyophonida</taxon>
        <taxon>Sphaeroforma</taxon>
    </lineage>
</organism>
<gene>
    <name evidence="4" type="ORF">SARC_07500</name>
</gene>
<feature type="region of interest" description="Disordered" evidence="1">
    <location>
        <begin position="45"/>
        <end position="70"/>
    </location>
</feature>
<feature type="non-terminal residue" evidence="4">
    <location>
        <position position="901"/>
    </location>
</feature>
<dbReference type="Pfam" id="PF24793">
    <property type="entry name" value="GINT1_N"/>
    <property type="match status" value="1"/>
</dbReference>
<feature type="transmembrane region" description="Helical" evidence="2">
    <location>
        <begin position="490"/>
        <end position="512"/>
    </location>
</feature>
<keyword evidence="2" id="KW-1133">Transmembrane helix</keyword>
<dbReference type="EMBL" id="KQ242196">
    <property type="protein sequence ID" value="KNC80126.1"/>
    <property type="molecule type" value="Genomic_DNA"/>
</dbReference>
<keyword evidence="2" id="KW-0472">Membrane</keyword>
<dbReference type="InterPro" id="IPR023296">
    <property type="entry name" value="Glyco_hydro_beta-prop_sf"/>
</dbReference>
<dbReference type="AlphaFoldDB" id="A0A0L0FUA3"/>
<dbReference type="Proteomes" id="UP000054560">
    <property type="component" value="Unassembled WGS sequence"/>
</dbReference>
<dbReference type="Pfam" id="PF09612">
    <property type="entry name" value="HtrL_YibB"/>
    <property type="match status" value="1"/>
</dbReference>
<sequence length="901" mass="101492">MPFDSAGSPSPRVHDTNEINGFRYDLDDISEARISPREHISTVALRKNSGNVSSPRNRKHSWGKDGENKAVMRSHSRLIKEHSGSNGQTLLRRRSSSLQNSILYIHPDTSSVRHLTTVDDSSPIASDDSLQLPEESIVPAKASYAPPLVLHTLRVYNNSQHSCGWNNEGAWVAGLAFGNSPLDLQFGTNAAITCANVKDATAGYILDTFILPSEPGGEDDGDDDNWLMFMEVMNFKSSQGDIAMAWSPDRGGRKRTGQLIMIPDTSEISEVRAYIASEDTPTEWRLQKTLLRGKAYSDPTVFHFGGMWYMYTWIRKTNSLHLHSSRSIIEGEWAEHPLSPLQESLVHPIYRRPGGRPVAFDGVLFRFARESAHREAGHGTAAVWAVEISTLNATHYKEKPVRRIGPTGGTGWASKRVSSVDVHRVSNGLYIAAVSADHLNAQPVTAYFLSTVLLWFAILSLIFASAFVTTIYRRIAATRRKVKKYVMSNVYTHPFAMLMCLLCIAFLVLWQFDFLLDCRPPLNVVQFTGVGPLCKDPLLMSTTESCEDYLALAEFDELENSPKLSKKKHSVRHGTRKNNNGQGGEISVEEAIEILDDEDQLPEVLPSTTQLNLHPCEVTLVTALFDLGKYKPGHEEQMEEKFQSRGFDKYQTWFLDVLALKTCLVIYIEPETEPLVWSHREAHNTVVHIVDDILQGYEMLDKIQKVLDDEEYISSVKRPGRPEMQMAAYGVTMYKKIDYLQETVLANPFSSEFFFWLDGGYGHGRRMPDFEDDVWPDPEKVRKYVSPYQVFILQADEPDANDCADLRSKFARHKTTMAGGFFGGKAEPLLAFHASFHRQLENTLDMGILDDDQAVFFASWCEKHSLFQIEQCPPNVLCQIAGTQRCFDRWNCAISFFASGD</sequence>
<dbReference type="InterPro" id="IPR011735">
    <property type="entry name" value="WlaTC/HtrL_glycosyltransf"/>
</dbReference>
<accession>A0A0L0FUA3</accession>
<dbReference type="RefSeq" id="XP_014154028.1">
    <property type="nucleotide sequence ID" value="XM_014298553.1"/>
</dbReference>
<dbReference type="eggNOG" id="KOG1022">
    <property type="taxonomic scope" value="Eukaryota"/>
</dbReference>
<feature type="domain" description="Glucosamine inositolphosphorylceramide transferase 1 N-terminal" evidence="3">
    <location>
        <begin position="256"/>
        <end position="437"/>
    </location>
</feature>
<dbReference type="STRING" id="667725.A0A0L0FUA3"/>
<dbReference type="GeneID" id="25908004"/>
<protein>
    <recommendedName>
        <fullName evidence="3">Glucosamine inositolphosphorylceramide transferase 1 N-terminal domain-containing protein</fullName>
    </recommendedName>
</protein>
<dbReference type="InterPro" id="IPR056442">
    <property type="entry name" value="GINT1_N"/>
</dbReference>
<feature type="transmembrane region" description="Helical" evidence="2">
    <location>
        <begin position="447"/>
        <end position="469"/>
    </location>
</feature>
<evidence type="ECO:0000256" key="1">
    <source>
        <dbReference type="SAM" id="MobiDB-lite"/>
    </source>
</evidence>
<name>A0A0L0FUA3_9EUKA</name>
<keyword evidence="5" id="KW-1185">Reference proteome</keyword>
<evidence type="ECO:0000313" key="5">
    <source>
        <dbReference type="Proteomes" id="UP000054560"/>
    </source>
</evidence>
<proteinExistence type="predicted"/>
<evidence type="ECO:0000256" key="2">
    <source>
        <dbReference type="SAM" id="Phobius"/>
    </source>
</evidence>
<evidence type="ECO:0000313" key="4">
    <source>
        <dbReference type="EMBL" id="KNC80126.1"/>
    </source>
</evidence>
<evidence type="ECO:0000259" key="3">
    <source>
        <dbReference type="Pfam" id="PF24793"/>
    </source>
</evidence>
<dbReference type="SUPFAM" id="SSF75005">
    <property type="entry name" value="Arabinanase/levansucrase/invertase"/>
    <property type="match status" value="1"/>
</dbReference>
<dbReference type="OrthoDB" id="411632at2759"/>